<dbReference type="PANTHER" id="PTHR14689:SF0">
    <property type="entry name" value="COILED-COIL DOMAIN-CONTAINING PROTEIN 82"/>
    <property type="match status" value="1"/>
</dbReference>
<feature type="compositionally biased region" description="Low complexity" evidence="1">
    <location>
        <begin position="138"/>
        <end position="148"/>
    </location>
</feature>
<name>A0A6A5H0P3_CAERE</name>
<proteinExistence type="predicted"/>
<feature type="compositionally biased region" description="Basic and acidic residues" evidence="1">
    <location>
        <begin position="186"/>
        <end position="201"/>
    </location>
</feature>
<feature type="region of interest" description="Disordered" evidence="1">
    <location>
        <begin position="186"/>
        <end position="215"/>
    </location>
</feature>
<dbReference type="AlphaFoldDB" id="A0A6A5H0P3"/>
<evidence type="ECO:0000313" key="2">
    <source>
        <dbReference type="EMBL" id="KAF1760569.1"/>
    </source>
</evidence>
<reference evidence="2 3" key="1">
    <citation type="submission" date="2019-12" db="EMBL/GenBank/DDBJ databases">
        <title>Chromosome-level assembly of the Caenorhabditis remanei genome.</title>
        <authorList>
            <person name="Teterina A.A."/>
            <person name="Willis J.H."/>
            <person name="Phillips P.C."/>
        </authorList>
    </citation>
    <scope>NUCLEOTIDE SEQUENCE [LARGE SCALE GENOMIC DNA]</scope>
    <source>
        <strain evidence="2 3">PX506</strain>
        <tissue evidence="2">Whole organism</tissue>
    </source>
</reference>
<evidence type="ECO:0000313" key="3">
    <source>
        <dbReference type="Proteomes" id="UP000483820"/>
    </source>
</evidence>
<feature type="region of interest" description="Disordered" evidence="1">
    <location>
        <begin position="97"/>
        <end position="174"/>
    </location>
</feature>
<dbReference type="Proteomes" id="UP000483820">
    <property type="component" value="Chromosome III"/>
</dbReference>
<sequence>MQNNNNNQNANTNPLQFPHPNFPMSMFMPGTGPSSSATPFQFLQNAVYPNGMGAFWNPAVIQNFAMLNQKAMNMMLPQPGLWNPTIPVAPPIDVPKESEPTVPLSLANNPSITTKSPSPQLVQPEPMEVVKERKRESTPPVDVVSVSPEGKSSADRERSVESSNSRFDYDEGNDDVDNMFGISFSEKELSPSSDGSREERCLSPIAFTPPDSPQHHLSFDEILGIGSTVKPKEVPKAKTPSPPKPSSSKIPTNNLKMDEEEFIKNYVQPKKVPIYKQKAALMLLEDSKKKNDSNYDVFDFDMADEEDRFVEGGKPAEKPEKVEKETVAKSVYIPGVGFEVKNEKDGNVRKAMAKSKDQTEFISDHPEFSLADKIRAERDIKMSCSFLKIMELSDTDCAKNMRKVTAEEPLLPKFTIKIDQLKVMNKKRKIKSKKRKSADSISDDDDVRYSKKTGEVVYSILRTSETRPSALNFPVGPGVSGEERRRLDMFGPADGILPKDAYLVLQSDILKWDCPIWKVDNQTLLRKFTPLRAKNTGKLVYTSTTTYSGWYEQIKHQYFRVSVRVMKSSRYGVVLEPEIPLNEVFCASAMEWFKNPRCFLTEEPITKNSDSDFLKEPRQKALHTLLNICLVQALTRNYVKSLRDKNDWSYTHATAEIEKNNARCEDLIQKSTRVDLKLRRWIGTYTRLFISKSSYHCLTKCQICNLEKSQNILQFFDKTEYDLNLTVDSSTDNSEKENQDPLVVNVISCERCSMSIDLLHKMHHLHFHILRACEDKLEQIGTTEVDLTVSELMKMAKSDEAWVFGVIQMYCDIWDSVIEQFSNIC</sequence>
<dbReference type="GO" id="GO:0005634">
    <property type="term" value="C:nucleus"/>
    <property type="evidence" value="ECO:0007669"/>
    <property type="project" value="TreeGrafter"/>
</dbReference>
<dbReference type="KEGG" id="crq:GCK72_008818"/>
<feature type="compositionally biased region" description="Polar residues" evidence="1">
    <location>
        <begin position="106"/>
        <end position="121"/>
    </location>
</feature>
<dbReference type="PANTHER" id="PTHR14689">
    <property type="entry name" value="PHORBOL-ESTER_DAG-TYPE DOMAIN-CONTAINING PROTEIN"/>
    <property type="match status" value="1"/>
</dbReference>
<comment type="caution">
    <text evidence="2">The sequence shown here is derived from an EMBL/GenBank/DDBJ whole genome shotgun (WGS) entry which is preliminary data.</text>
</comment>
<feature type="region of interest" description="Disordered" evidence="1">
    <location>
        <begin position="228"/>
        <end position="255"/>
    </location>
</feature>
<evidence type="ECO:0000256" key="1">
    <source>
        <dbReference type="SAM" id="MobiDB-lite"/>
    </source>
</evidence>
<dbReference type="EMBL" id="WUAV01000003">
    <property type="protein sequence ID" value="KAF1760569.1"/>
    <property type="molecule type" value="Genomic_DNA"/>
</dbReference>
<dbReference type="CTD" id="9806642"/>
<protein>
    <recommendedName>
        <fullName evidence="4">DUF4211 domain-containing protein</fullName>
    </recommendedName>
</protein>
<accession>A0A6A5H0P3</accession>
<dbReference type="RefSeq" id="XP_003107604.2">
    <property type="nucleotide sequence ID" value="XM_003107556.2"/>
</dbReference>
<evidence type="ECO:0008006" key="4">
    <source>
        <dbReference type="Google" id="ProtNLM"/>
    </source>
</evidence>
<gene>
    <name evidence="2" type="ORF">GCK72_008818</name>
</gene>
<feature type="compositionally biased region" description="Basic and acidic residues" evidence="1">
    <location>
        <begin position="128"/>
        <end position="137"/>
    </location>
</feature>
<organism evidence="2 3">
    <name type="scientific">Caenorhabditis remanei</name>
    <name type="common">Caenorhabditis vulgaris</name>
    <dbReference type="NCBI Taxonomy" id="31234"/>
    <lineage>
        <taxon>Eukaryota</taxon>
        <taxon>Metazoa</taxon>
        <taxon>Ecdysozoa</taxon>
        <taxon>Nematoda</taxon>
        <taxon>Chromadorea</taxon>
        <taxon>Rhabditida</taxon>
        <taxon>Rhabditina</taxon>
        <taxon>Rhabditomorpha</taxon>
        <taxon>Rhabditoidea</taxon>
        <taxon>Rhabditidae</taxon>
        <taxon>Peloderinae</taxon>
        <taxon>Caenorhabditis</taxon>
    </lineage>
</organism>
<dbReference type="GeneID" id="9806642"/>